<dbReference type="PROSITE" id="PS50005">
    <property type="entry name" value="TPR"/>
    <property type="match status" value="1"/>
</dbReference>
<dbReference type="InterPro" id="IPR019734">
    <property type="entry name" value="TPR_rpt"/>
</dbReference>
<accession>A0ABQ2NGN2</accession>
<keyword evidence="1" id="KW-0677">Repeat</keyword>
<evidence type="ECO:0000256" key="1">
    <source>
        <dbReference type="ARBA" id="ARBA00022737"/>
    </source>
</evidence>
<evidence type="ECO:0008006" key="6">
    <source>
        <dbReference type="Google" id="ProtNLM"/>
    </source>
</evidence>
<protein>
    <recommendedName>
        <fullName evidence="6">Tetratricopeptide repeat-containing protein</fullName>
    </recommendedName>
</protein>
<dbReference type="Gene3D" id="1.25.40.10">
    <property type="entry name" value="Tetratricopeptide repeat domain"/>
    <property type="match status" value="1"/>
</dbReference>
<feature type="repeat" description="TPR" evidence="3">
    <location>
        <begin position="177"/>
        <end position="210"/>
    </location>
</feature>
<organism evidence="4 5">
    <name type="scientific">Cloacibacterium rupense</name>
    <dbReference type="NCBI Taxonomy" id="517423"/>
    <lineage>
        <taxon>Bacteria</taxon>
        <taxon>Pseudomonadati</taxon>
        <taxon>Bacteroidota</taxon>
        <taxon>Flavobacteriia</taxon>
        <taxon>Flavobacteriales</taxon>
        <taxon>Weeksellaceae</taxon>
    </lineage>
</organism>
<evidence type="ECO:0000313" key="5">
    <source>
        <dbReference type="Proteomes" id="UP000620064"/>
    </source>
</evidence>
<comment type="caution">
    <text evidence="4">The sequence shown here is derived from an EMBL/GenBank/DDBJ whole genome shotgun (WGS) entry which is preliminary data.</text>
</comment>
<gene>
    <name evidence="4" type="ORF">GCM10010992_06660</name>
</gene>
<dbReference type="Pfam" id="PF00515">
    <property type="entry name" value="TPR_1"/>
    <property type="match status" value="1"/>
</dbReference>
<dbReference type="Proteomes" id="UP000620064">
    <property type="component" value="Unassembled WGS sequence"/>
</dbReference>
<evidence type="ECO:0000256" key="2">
    <source>
        <dbReference type="ARBA" id="ARBA00022803"/>
    </source>
</evidence>
<dbReference type="RefSeq" id="WP_188616658.1">
    <property type="nucleotide sequence ID" value="NZ_BMLV01000001.1"/>
</dbReference>
<dbReference type="SMART" id="SM00028">
    <property type="entry name" value="TPR"/>
    <property type="match status" value="2"/>
</dbReference>
<name>A0ABQ2NGN2_9FLAO</name>
<dbReference type="InterPro" id="IPR011990">
    <property type="entry name" value="TPR-like_helical_dom_sf"/>
</dbReference>
<dbReference type="EMBL" id="BMLV01000001">
    <property type="protein sequence ID" value="GGP02406.1"/>
    <property type="molecule type" value="Genomic_DNA"/>
</dbReference>
<evidence type="ECO:0000256" key="3">
    <source>
        <dbReference type="PROSITE-ProRule" id="PRU00339"/>
    </source>
</evidence>
<evidence type="ECO:0000313" key="4">
    <source>
        <dbReference type="EMBL" id="GGP02406.1"/>
    </source>
</evidence>
<dbReference type="PROSITE" id="PS50293">
    <property type="entry name" value="TPR_REGION"/>
    <property type="match status" value="1"/>
</dbReference>
<keyword evidence="2 3" id="KW-0802">TPR repeat</keyword>
<proteinExistence type="predicted"/>
<sequence>MKKILFATFILLSITTFSQEKNIEFPEKKNLLKSVAEETCKCIDSIIITDKSHAKISEEISQCIKKEVTAYQTGLKLIDAQKESEKGVKKININIQMNENSNEYKQYYYEIENYLRDHCTSMNDKIDTNEKKSHKSISTDSKAIQFYNDGITEYKNKNYEVAIVQFKKAIEQDYYFPFAWDNLGICYRKLGNYDKALDAYQTSLKIDPTGKMPLQNIPIIYIYKKEYQKAIDAYQEMKNVYFDDPEIEYGIGQVYFQYIKDYEKSLDFIAKAYNKYVKINSPYRSDAESIIQSIYKIMKEQNKLETFHKILNQNNINFDEKK</sequence>
<dbReference type="SUPFAM" id="SSF48452">
    <property type="entry name" value="TPR-like"/>
    <property type="match status" value="1"/>
</dbReference>
<reference evidence="5" key="1">
    <citation type="journal article" date="2019" name="Int. J. Syst. Evol. Microbiol.">
        <title>The Global Catalogue of Microorganisms (GCM) 10K type strain sequencing project: providing services to taxonomists for standard genome sequencing and annotation.</title>
        <authorList>
            <consortium name="The Broad Institute Genomics Platform"/>
            <consortium name="The Broad Institute Genome Sequencing Center for Infectious Disease"/>
            <person name="Wu L."/>
            <person name="Ma J."/>
        </authorList>
    </citation>
    <scope>NUCLEOTIDE SEQUENCE [LARGE SCALE GENOMIC DNA]</scope>
    <source>
        <strain evidence="5">CGMCC 1.7656</strain>
    </source>
</reference>
<keyword evidence="5" id="KW-1185">Reference proteome</keyword>
<dbReference type="PANTHER" id="PTHR44858">
    <property type="entry name" value="TETRATRICOPEPTIDE REPEAT PROTEIN 6"/>
    <property type="match status" value="1"/>
</dbReference>
<dbReference type="InterPro" id="IPR050498">
    <property type="entry name" value="Ycf3"/>
</dbReference>
<dbReference type="PANTHER" id="PTHR44858:SF1">
    <property type="entry name" value="UDP-N-ACETYLGLUCOSAMINE--PEPTIDE N-ACETYLGLUCOSAMINYLTRANSFERASE SPINDLY-RELATED"/>
    <property type="match status" value="1"/>
</dbReference>